<dbReference type="OrthoDB" id="1826980at2"/>
<evidence type="ECO:0000259" key="5">
    <source>
        <dbReference type="Pfam" id="PF03389"/>
    </source>
</evidence>
<gene>
    <name evidence="6" type="ORF">DSW25_05375</name>
</gene>
<dbReference type="NCBIfam" id="NF041496">
    <property type="entry name" value="MobQ"/>
    <property type="match status" value="1"/>
</dbReference>
<dbReference type="Gene3D" id="3.30.930.30">
    <property type="match status" value="1"/>
</dbReference>
<protein>
    <recommendedName>
        <fullName evidence="5">MobA/MobL protein domain-containing protein</fullName>
    </recommendedName>
</protein>
<dbReference type="AlphaFoldDB" id="A0A073IQP9"/>
<evidence type="ECO:0000256" key="1">
    <source>
        <dbReference type="ARBA" id="ARBA00010873"/>
    </source>
</evidence>
<feature type="compositionally biased region" description="Basic and acidic residues" evidence="4">
    <location>
        <begin position="534"/>
        <end position="555"/>
    </location>
</feature>
<evidence type="ECO:0000313" key="6">
    <source>
        <dbReference type="EMBL" id="KEJ87737.1"/>
    </source>
</evidence>
<dbReference type="InterPro" id="IPR005053">
    <property type="entry name" value="MobA_MobL"/>
</dbReference>
<keyword evidence="3" id="KW-0175">Coiled coil</keyword>
<feature type="coiled-coil region" evidence="3">
    <location>
        <begin position="308"/>
        <end position="354"/>
    </location>
</feature>
<name>A0A073IQP9_9RHOB</name>
<dbReference type="RefSeq" id="WP_052033273.1">
    <property type="nucleotide sequence ID" value="NZ_JAMC01000024.1"/>
</dbReference>
<dbReference type="eggNOG" id="COG0507">
    <property type="taxonomic scope" value="Bacteria"/>
</dbReference>
<dbReference type="Proteomes" id="UP000027734">
    <property type="component" value="Unassembled WGS sequence"/>
</dbReference>
<comment type="caution">
    <text evidence="6">The sequence shown here is derived from an EMBL/GenBank/DDBJ whole genome shotgun (WGS) entry which is preliminary data.</text>
</comment>
<comment type="similarity">
    <text evidence="1">Belongs to the MobA/MobL family.</text>
</comment>
<accession>A0A073IQP9</accession>
<dbReference type="EMBL" id="JAMC01000024">
    <property type="protein sequence ID" value="KEJ87737.1"/>
    <property type="molecule type" value="Genomic_DNA"/>
</dbReference>
<evidence type="ECO:0000313" key="7">
    <source>
        <dbReference type="Proteomes" id="UP000027734"/>
    </source>
</evidence>
<dbReference type="Pfam" id="PF03389">
    <property type="entry name" value="MobA_MobL"/>
    <property type="match status" value="1"/>
</dbReference>
<feature type="region of interest" description="Disordered" evidence="4">
    <location>
        <begin position="531"/>
        <end position="571"/>
    </location>
</feature>
<feature type="domain" description="MobA/MobL protein" evidence="5">
    <location>
        <begin position="20"/>
        <end position="199"/>
    </location>
</feature>
<evidence type="ECO:0000256" key="4">
    <source>
        <dbReference type="SAM" id="MobiDB-lite"/>
    </source>
</evidence>
<evidence type="ECO:0000256" key="2">
    <source>
        <dbReference type="ARBA" id="ARBA00022971"/>
    </source>
</evidence>
<evidence type="ECO:0000256" key="3">
    <source>
        <dbReference type="SAM" id="Coils"/>
    </source>
</evidence>
<keyword evidence="2" id="KW-0184">Conjugation</keyword>
<sequence length="571" mass="63716">MADSAIFHLDVKTIGRSQGRSSVAAAAYRAASKLHDERTGLVHDYRRKKNGIEDSYIAAPDNCGWITDRSTLWNTVEASEKRKNSTTAREWLVALPDALSDTQRADLTRALAIELVTRYKIAVDVAIHKPSRKGDQRNHHAHLLTTTREAGPEGMGAKTRILDAAKTGGVEIAEMRKWWAGMVNDALEAADSDARVDHRRKSVIVAEMKAEAEVLQQQANDIEALNVDVENPKDLVKALGKAARAIKDSGLSAATAKASDAPKLRERSKELELQAAQIAQTPLNSHDGPQLTAYKRRMAKTWKDQAKAKAALRAAEKAETARRETQERQRALEAQKAREEALRAAQQAEQYAEVTAPLVARARKNPAFADQVTSWGINLDCSNHEAARNKYWTYAGEGHGSMMIWKILTNEAEAMDEKEAQEAERQRLADVETFMARQIKHVDRFPTPAKRGPFTGFKALDPDSIDRAFTSKYRAKLTPEERTTTIQNMVERWVERIIEDIASLAQTAQSIWLRLTSNNIDAAKMLKQSLEDNPDLRKPLFDVLPKEEPDPEKPKQQNPKSKIDYNGPSGP</sequence>
<reference evidence="6 7" key="1">
    <citation type="submission" date="2014-01" db="EMBL/GenBank/DDBJ databases">
        <title>Sulfitobacter donghicola JCM 14565 Genome Sequencing.</title>
        <authorList>
            <person name="Lai Q."/>
            <person name="Hong Z."/>
        </authorList>
    </citation>
    <scope>NUCLEOTIDE SEQUENCE [LARGE SCALE GENOMIC DNA]</scope>
    <source>
        <strain evidence="6 7">JCM 14565</strain>
    </source>
</reference>
<keyword evidence="7" id="KW-1185">Reference proteome</keyword>
<proteinExistence type="inferred from homology"/>
<organism evidence="6 7">
    <name type="scientific">Sulfitobacter donghicola DSW-25 = KCTC 12864 = JCM 14565</name>
    <dbReference type="NCBI Taxonomy" id="1300350"/>
    <lineage>
        <taxon>Bacteria</taxon>
        <taxon>Pseudomonadati</taxon>
        <taxon>Pseudomonadota</taxon>
        <taxon>Alphaproteobacteria</taxon>
        <taxon>Rhodobacterales</taxon>
        <taxon>Roseobacteraceae</taxon>
        <taxon>Sulfitobacter</taxon>
    </lineage>
</organism>